<comment type="cofactor">
    <cofactor evidence="3">
        <name>Mg(2+)</name>
        <dbReference type="ChEBI" id="CHEBI:18420"/>
    </cofactor>
</comment>
<dbReference type="Gramene" id="KCW50696">
    <property type="protein sequence ID" value="KCW50696"/>
    <property type="gene ID" value="EUGRSUZ_J00380"/>
</dbReference>
<organism evidence="19">
    <name type="scientific">Eucalyptus grandis</name>
    <name type="common">Flooded gum</name>
    <dbReference type="NCBI Taxonomy" id="71139"/>
    <lineage>
        <taxon>Eukaryota</taxon>
        <taxon>Viridiplantae</taxon>
        <taxon>Streptophyta</taxon>
        <taxon>Embryophyta</taxon>
        <taxon>Tracheophyta</taxon>
        <taxon>Spermatophyta</taxon>
        <taxon>Magnoliopsida</taxon>
        <taxon>eudicotyledons</taxon>
        <taxon>Gunneridae</taxon>
        <taxon>Pentapetalae</taxon>
        <taxon>rosids</taxon>
        <taxon>malvids</taxon>
        <taxon>Myrtales</taxon>
        <taxon>Myrtaceae</taxon>
        <taxon>Myrtoideae</taxon>
        <taxon>Eucalypteae</taxon>
        <taxon>Eucalyptus</taxon>
    </lineage>
</organism>
<dbReference type="GO" id="GO:0006730">
    <property type="term" value="P:one-carbon metabolic process"/>
    <property type="evidence" value="ECO:0007669"/>
    <property type="project" value="UniProtKB-KW"/>
</dbReference>
<comment type="cofactor">
    <cofactor evidence="1">
        <name>Mn(2+)</name>
        <dbReference type="ChEBI" id="CHEBI:29035"/>
    </cofactor>
</comment>
<evidence type="ECO:0000256" key="3">
    <source>
        <dbReference type="ARBA" id="ARBA00001946"/>
    </source>
</evidence>
<evidence type="ECO:0000256" key="1">
    <source>
        <dbReference type="ARBA" id="ARBA00001936"/>
    </source>
</evidence>
<proteinExistence type="inferred from homology"/>
<dbReference type="EMBL" id="KK198762">
    <property type="protein sequence ID" value="KCW50696.1"/>
    <property type="molecule type" value="Genomic_DNA"/>
</dbReference>
<evidence type="ECO:0000256" key="7">
    <source>
        <dbReference type="ARBA" id="ARBA00009685"/>
    </source>
</evidence>
<sequence length="224" mass="25183">MRTLDTLRKRIKNVLESHNFLTKKPEEIGAGDQGHMFGYATDGNFRAYALIHDEQDMPVVPLRVHTVLISTQRDNTIASEQIAKDLKDHDDEGLTRREIIIDSYGGWVVHGGGAFSGEDQTKVDRSGAYIVRQAAKGVVASELARCCILQVSYATAVPEPSSLFNTLALIRENFYFRPRVISINIDLMRGCNFMYQETAAYGHLGRDDPGFTWERVKLLKPHKA</sequence>
<evidence type="ECO:0000256" key="17">
    <source>
        <dbReference type="ARBA" id="ARBA00023285"/>
    </source>
</evidence>
<comment type="pathway">
    <text evidence="6">Amino-acid biosynthesis; S-adenosyl-L-methionine biosynthesis; S-adenosyl-L-methionine from L-methionine: step 1/1.</text>
</comment>
<dbReference type="EC" id="2.5.1.6" evidence="8"/>
<dbReference type="Pfam" id="PF02773">
    <property type="entry name" value="S-AdoMet_synt_C"/>
    <property type="match status" value="1"/>
</dbReference>
<evidence type="ECO:0000256" key="12">
    <source>
        <dbReference type="ARBA" id="ARBA00022723"/>
    </source>
</evidence>
<dbReference type="OMA" id="ISCQHED"/>
<dbReference type="InterPro" id="IPR022630">
    <property type="entry name" value="S-AdoMet_synt_C"/>
</dbReference>
<reference evidence="19" key="1">
    <citation type="submission" date="2013-07" db="EMBL/GenBank/DDBJ databases">
        <title>The genome of Eucalyptus grandis.</title>
        <authorList>
            <person name="Schmutz J."/>
            <person name="Hayes R."/>
            <person name="Myburg A."/>
            <person name="Tuskan G."/>
            <person name="Grattapaglia D."/>
            <person name="Rokhsar D.S."/>
        </authorList>
    </citation>
    <scope>NUCLEOTIDE SEQUENCE</scope>
    <source>
        <tissue evidence="19">Leaf extractions</tissue>
    </source>
</reference>
<dbReference type="PANTHER" id="PTHR11964">
    <property type="entry name" value="S-ADENOSYLMETHIONINE SYNTHETASE"/>
    <property type="match status" value="1"/>
</dbReference>
<dbReference type="AlphaFoldDB" id="A0A059AAK8"/>
<evidence type="ECO:0000256" key="13">
    <source>
        <dbReference type="ARBA" id="ARBA00022741"/>
    </source>
</evidence>
<dbReference type="Gene3D" id="3.30.300.10">
    <property type="match status" value="2"/>
</dbReference>
<evidence type="ECO:0000259" key="18">
    <source>
        <dbReference type="Pfam" id="PF02773"/>
    </source>
</evidence>
<keyword evidence="14" id="KW-0067">ATP-binding</keyword>
<evidence type="ECO:0000313" key="19">
    <source>
        <dbReference type="EMBL" id="KCW50696.1"/>
    </source>
</evidence>
<evidence type="ECO:0000256" key="9">
    <source>
        <dbReference type="ARBA" id="ARBA00022490"/>
    </source>
</evidence>
<keyword evidence="16" id="KW-0630">Potassium</keyword>
<dbReference type="STRING" id="71139.A0A059AAK8"/>
<protein>
    <recommendedName>
        <fullName evidence="8">methionine adenosyltransferase</fullName>
        <ecNumber evidence="8">2.5.1.6</ecNumber>
    </recommendedName>
</protein>
<feature type="domain" description="S-adenosylmethionine synthetase C-terminal" evidence="18">
    <location>
        <begin position="89"/>
        <end position="215"/>
    </location>
</feature>
<dbReference type="PROSITE" id="PS00376">
    <property type="entry name" value="ADOMET_SYNTHASE_1"/>
    <property type="match status" value="1"/>
</dbReference>
<dbReference type="UniPathway" id="UPA00315">
    <property type="reaction ID" value="UER00080"/>
</dbReference>
<gene>
    <name evidence="19" type="ORF">EUGRSUZ_J00380</name>
</gene>
<evidence type="ECO:0000256" key="8">
    <source>
        <dbReference type="ARBA" id="ARBA00012828"/>
    </source>
</evidence>
<evidence type="ECO:0000256" key="15">
    <source>
        <dbReference type="ARBA" id="ARBA00022842"/>
    </source>
</evidence>
<dbReference type="GO" id="GO:0005524">
    <property type="term" value="F:ATP binding"/>
    <property type="evidence" value="ECO:0007669"/>
    <property type="project" value="UniProtKB-KW"/>
</dbReference>
<keyword evidence="10" id="KW-0554">One-carbon metabolism</keyword>
<keyword evidence="15" id="KW-0460">Magnesium</keyword>
<dbReference type="GO" id="GO:0046872">
    <property type="term" value="F:metal ion binding"/>
    <property type="evidence" value="ECO:0007669"/>
    <property type="project" value="UniProtKB-KW"/>
</dbReference>
<keyword evidence="17" id="KW-0170">Cobalt</keyword>
<dbReference type="InParanoid" id="A0A059AAK8"/>
<evidence type="ECO:0000256" key="6">
    <source>
        <dbReference type="ARBA" id="ARBA00005224"/>
    </source>
</evidence>
<comment type="subcellular location">
    <subcellularLocation>
        <location evidence="5">Cytoplasm</location>
    </subcellularLocation>
</comment>
<dbReference type="SUPFAM" id="SSF55973">
    <property type="entry name" value="S-adenosylmethionine synthetase"/>
    <property type="match status" value="2"/>
</dbReference>
<accession>A0A059AAK8</accession>
<name>A0A059AAK8_EUCGR</name>
<keyword evidence="12" id="KW-0479">Metal-binding</keyword>
<evidence type="ECO:0000256" key="2">
    <source>
        <dbReference type="ARBA" id="ARBA00001941"/>
    </source>
</evidence>
<evidence type="ECO:0000256" key="14">
    <source>
        <dbReference type="ARBA" id="ARBA00022840"/>
    </source>
</evidence>
<dbReference type="InterPro" id="IPR022636">
    <property type="entry name" value="S-AdoMet_synthetase_sfam"/>
</dbReference>
<evidence type="ECO:0000256" key="16">
    <source>
        <dbReference type="ARBA" id="ARBA00022958"/>
    </source>
</evidence>
<keyword evidence="11" id="KW-0808">Transferase</keyword>
<evidence type="ECO:0000256" key="11">
    <source>
        <dbReference type="ARBA" id="ARBA00022679"/>
    </source>
</evidence>
<dbReference type="InterPro" id="IPR002133">
    <property type="entry name" value="S-AdoMet_synthetase"/>
</dbReference>
<keyword evidence="13" id="KW-0547">Nucleotide-binding</keyword>
<dbReference type="GO" id="GO:0006556">
    <property type="term" value="P:S-adenosylmethionine biosynthetic process"/>
    <property type="evidence" value="ECO:0000318"/>
    <property type="project" value="GO_Central"/>
</dbReference>
<comment type="cofactor">
    <cofactor evidence="4">
        <name>K(+)</name>
        <dbReference type="ChEBI" id="CHEBI:29103"/>
    </cofactor>
</comment>
<comment type="similarity">
    <text evidence="7">Belongs to the AdoMet synthase family.</text>
</comment>
<evidence type="ECO:0000256" key="4">
    <source>
        <dbReference type="ARBA" id="ARBA00001958"/>
    </source>
</evidence>
<dbReference type="GO" id="GO:0004478">
    <property type="term" value="F:methionine adenosyltransferase activity"/>
    <property type="evidence" value="ECO:0000318"/>
    <property type="project" value="GO_Central"/>
</dbReference>
<keyword evidence="9" id="KW-0963">Cytoplasm</keyword>
<comment type="cofactor">
    <cofactor evidence="2">
        <name>Co(2+)</name>
        <dbReference type="ChEBI" id="CHEBI:48828"/>
    </cofactor>
</comment>
<evidence type="ECO:0000256" key="5">
    <source>
        <dbReference type="ARBA" id="ARBA00004496"/>
    </source>
</evidence>
<evidence type="ECO:0000256" key="10">
    <source>
        <dbReference type="ARBA" id="ARBA00022563"/>
    </source>
</evidence>
<dbReference type="GO" id="GO:0005829">
    <property type="term" value="C:cytosol"/>
    <property type="evidence" value="ECO:0000318"/>
    <property type="project" value="GO_Central"/>
</dbReference>
<dbReference type="InterPro" id="IPR022631">
    <property type="entry name" value="ADOMET_SYNTHASE_CS"/>
</dbReference>